<sequence length="321" mass="33036">MKYIIPLFIVFFFAIHASECAKKIEKRGLLGGNGHGHDVSGFNVDNIESGSYLPPLPSVGTTKKSFLVSSVSSPSYSAPVPSYSAPVYRVPVLASVPSYSAPVSAPVQSYNVHVSAVPSYSAAVPAPTYGVPVSVSTSYGVPSLPSVPVHSSVAAPVSVSVPSLNNRVGVGSVNVPSTSYGVPSNVVHSVPSNGISSSHVSSNGVSSGFVGSLNVPNHSYGVPSFTSGSVVPVASVAPVASSVSLSHSQSYDAPSFGHQLVAPLASVSLSQNQYSAPSSDDGYSYPVPSKQLIRIETKVTPSVRSFNSVCTKQLIRTLDIV</sequence>
<protein>
    <submittedName>
        <fullName evidence="2">Uncharacterized protein</fullName>
    </submittedName>
</protein>
<organism evidence="2 3">
    <name type="scientific">Apis cerana cerana</name>
    <name type="common">Oriental honeybee</name>
    <dbReference type="NCBI Taxonomy" id="94128"/>
    <lineage>
        <taxon>Eukaryota</taxon>
        <taxon>Metazoa</taxon>
        <taxon>Ecdysozoa</taxon>
        <taxon>Arthropoda</taxon>
        <taxon>Hexapoda</taxon>
        <taxon>Insecta</taxon>
        <taxon>Pterygota</taxon>
        <taxon>Neoptera</taxon>
        <taxon>Endopterygota</taxon>
        <taxon>Hymenoptera</taxon>
        <taxon>Apocrita</taxon>
        <taxon>Aculeata</taxon>
        <taxon>Apoidea</taxon>
        <taxon>Anthophila</taxon>
        <taxon>Apidae</taxon>
        <taxon>Apis</taxon>
    </lineage>
</organism>
<accession>A0A2A3E721</accession>
<gene>
    <name evidence="2" type="ORF">APICC_07650</name>
</gene>
<dbReference type="AlphaFoldDB" id="A0A2A3E721"/>
<dbReference type="EMBL" id="KZ288353">
    <property type="protein sequence ID" value="PBC27294.1"/>
    <property type="molecule type" value="Genomic_DNA"/>
</dbReference>
<dbReference type="OrthoDB" id="7616795at2759"/>
<name>A0A2A3E721_APICC</name>
<evidence type="ECO:0000313" key="2">
    <source>
        <dbReference type="EMBL" id="PBC27294.1"/>
    </source>
</evidence>
<dbReference type="Proteomes" id="UP000242457">
    <property type="component" value="Unassembled WGS sequence"/>
</dbReference>
<feature type="signal peptide" evidence="1">
    <location>
        <begin position="1"/>
        <end position="20"/>
    </location>
</feature>
<evidence type="ECO:0000313" key="3">
    <source>
        <dbReference type="Proteomes" id="UP000242457"/>
    </source>
</evidence>
<evidence type="ECO:0000256" key="1">
    <source>
        <dbReference type="SAM" id="SignalP"/>
    </source>
</evidence>
<keyword evidence="3" id="KW-1185">Reference proteome</keyword>
<reference evidence="2 3" key="1">
    <citation type="submission" date="2014-07" db="EMBL/GenBank/DDBJ databases">
        <title>Genomic and transcriptomic analysis on Apis cerana provide comprehensive insights into honey bee biology.</title>
        <authorList>
            <person name="Diao Q."/>
            <person name="Sun L."/>
            <person name="Zheng H."/>
            <person name="Zheng H."/>
            <person name="Xu S."/>
            <person name="Wang S."/>
            <person name="Zeng Z."/>
            <person name="Hu F."/>
            <person name="Su S."/>
            <person name="Wu J."/>
        </authorList>
    </citation>
    <scope>NUCLEOTIDE SEQUENCE [LARGE SCALE GENOMIC DNA]</scope>
    <source>
        <tissue evidence="2">Pupae without intestine</tissue>
    </source>
</reference>
<dbReference type="STRING" id="94128.A0A2A3E721"/>
<proteinExistence type="predicted"/>
<feature type="chain" id="PRO_5012087752" evidence="1">
    <location>
        <begin position="21"/>
        <end position="321"/>
    </location>
</feature>
<keyword evidence="1" id="KW-0732">Signal</keyword>